<proteinExistence type="inferred from homology"/>
<dbReference type="InterPro" id="IPR022398">
    <property type="entry name" value="Peptidase_S8_His-AS"/>
</dbReference>
<evidence type="ECO:0000256" key="11">
    <source>
        <dbReference type="RuleBase" id="RU003355"/>
    </source>
</evidence>
<evidence type="ECO:0000256" key="9">
    <source>
        <dbReference type="ARBA" id="ARBA00023180"/>
    </source>
</evidence>
<dbReference type="GO" id="GO:0000139">
    <property type="term" value="C:Golgi membrane"/>
    <property type="evidence" value="ECO:0007669"/>
    <property type="project" value="TreeGrafter"/>
</dbReference>
<dbReference type="InterPro" id="IPR036852">
    <property type="entry name" value="Peptidase_S8/S53_dom_sf"/>
</dbReference>
<dbReference type="AlphaFoldDB" id="A0AA36BL97"/>
<evidence type="ECO:0000313" key="15">
    <source>
        <dbReference type="Proteomes" id="UP001162480"/>
    </source>
</evidence>
<dbReference type="SUPFAM" id="SSF52743">
    <property type="entry name" value="Subtilisin-like"/>
    <property type="match status" value="1"/>
</dbReference>
<feature type="active site" description="Charge relay system" evidence="10">
    <location>
        <position position="270"/>
    </location>
</feature>
<keyword evidence="4" id="KW-0732">Signal</keyword>
<evidence type="ECO:0000256" key="5">
    <source>
        <dbReference type="ARBA" id="ARBA00022801"/>
    </source>
</evidence>
<dbReference type="InterPro" id="IPR023828">
    <property type="entry name" value="Peptidase_S8_Ser-AS"/>
</dbReference>
<dbReference type="PRINTS" id="PR00723">
    <property type="entry name" value="SUBTILISIN"/>
</dbReference>
<reference evidence="14" key="1">
    <citation type="submission" date="2023-08" db="EMBL/GenBank/DDBJ databases">
        <authorList>
            <person name="Alioto T."/>
            <person name="Alioto T."/>
            <person name="Gomez Garrido J."/>
        </authorList>
    </citation>
    <scope>NUCLEOTIDE SEQUENCE</scope>
</reference>
<dbReference type="PROSITE" id="PS00137">
    <property type="entry name" value="SUBTILASE_HIS"/>
    <property type="match status" value="1"/>
</dbReference>
<dbReference type="PROSITE" id="PS00136">
    <property type="entry name" value="SUBTILASE_ASP"/>
    <property type="match status" value="1"/>
</dbReference>
<dbReference type="GO" id="GO:0005802">
    <property type="term" value="C:trans-Golgi network"/>
    <property type="evidence" value="ECO:0007669"/>
    <property type="project" value="TreeGrafter"/>
</dbReference>
<dbReference type="PROSITE" id="PS00138">
    <property type="entry name" value="SUBTILASE_SER"/>
    <property type="match status" value="1"/>
</dbReference>
<evidence type="ECO:0000313" key="14">
    <source>
        <dbReference type="EMBL" id="CAI9736501.1"/>
    </source>
</evidence>
<keyword evidence="15" id="KW-1185">Reference proteome</keyword>
<keyword evidence="6 11" id="KW-0720">Serine protease</keyword>
<keyword evidence="5 11" id="KW-0378">Hydrolase</keyword>
<dbReference type="PANTHER" id="PTHR42884:SF23">
    <property type="entry name" value="FURIN-LIKE PROTEASE 2"/>
    <property type="match status" value="1"/>
</dbReference>
<evidence type="ECO:0000256" key="1">
    <source>
        <dbReference type="ARBA" id="ARBA00005325"/>
    </source>
</evidence>
<evidence type="ECO:0000256" key="3">
    <source>
        <dbReference type="ARBA" id="ARBA00022685"/>
    </source>
</evidence>
<evidence type="ECO:0000256" key="6">
    <source>
        <dbReference type="ARBA" id="ARBA00022825"/>
    </source>
</evidence>
<evidence type="ECO:0000256" key="8">
    <source>
        <dbReference type="ARBA" id="ARBA00023157"/>
    </source>
</evidence>
<dbReference type="SUPFAM" id="SSF49785">
    <property type="entry name" value="Galactose-binding domain-like"/>
    <property type="match status" value="1"/>
</dbReference>
<dbReference type="InterPro" id="IPR000209">
    <property type="entry name" value="Peptidase_S8/S53_dom"/>
</dbReference>
<dbReference type="GO" id="GO:0004252">
    <property type="term" value="F:serine-type endopeptidase activity"/>
    <property type="evidence" value="ECO:0007669"/>
    <property type="project" value="InterPro"/>
</dbReference>
<dbReference type="InterPro" id="IPR023827">
    <property type="entry name" value="Peptidase_S8_Asp-AS"/>
</dbReference>
<name>A0AA36BL97_OCTVU</name>
<dbReference type="EMBL" id="OX597832">
    <property type="protein sequence ID" value="CAI9736501.1"/>
    <property type="molecule type" value="Genomic_DNA"/>
</dbReference>
<gene>
    <name evidence="14" type="ORF">OCTVUL_1B014792</name>
</gene>
<keyword evidence="3" id="KW-0165">Cleavage on pair of basic residues</keyword>
<feature type="active site" description="Charge relay system" evidence="10">
    <location>
        <position position="45"/>
    </location>
</feature>
<keyword evidence="7" id="KW-0865">Zymogen</keyword>
<keyword evidence="2 11" id="KW-0645">Protease</keyword>
<keyword evidence="8" id="KW-1015">Disulfide bond</keyword>
<evidence type="ECO:0000256" key="7">
    <source>
        <dbReference type="ARBA" id="ARBA00023145"/>
    </source>
</evidence>
<dbReference type="PANTHER" id="PTHR42884">
    <property type="entry name" value="PROPROTEIN CONVERTASE SUBTILISIN/KEXIN-RELATED"/>
    <property type="match status" value="1"/>
</dbReference>
<dbReference type="InterPro" id="IPR015500">
    <property type="entry name" value="Peptidase_S8_subtilisin-rel"/>
</dbReference>
<keyword evidence="9" id="KW-0325">Glycoprotein</keyword>
<feature type="domain" description="Peptidase S8/S53" evidence="12">
    <location>
        <begin position="36"/>
        <end position="328"/>
    </location>
</feature>
<dbReference type="Proteomes" id="UP001162480">
    <property type="component" value="Chromosome 19"/>
</dbReference>
<dbReference type="FunFam" id="3.40.50.200:FF:000021">
    <property type="entry name" value="Proprotein convertase subtilisin/kexin type 5a"/>
    <property type="match status" value="1"/>
</dbReference>
<evidence type="ECO:0000256" key="2">
    <source>
        <dbReference type="ARBA" id="ARBA00022670"/>
    </source>
</evidence>
<evidence type="ECO:0000256" key="10">
    <source>
        <dbReference type="PIRSR" id="PIRSR615500-1"/>
    </source>
</evidence>
<accession>A0AA36BL97</accession>
<dbReference type="InterPro" id="IPR008979">
    <property type="entry name" value="Galactose-bd-like_sf"/>
</dbReference>
<evidence type="ECO:0000256" key="4">
    <source>
        <dbReference type="ARBA" id="ARBA00022729"/>
    </source>
</evidence>
<feature type="active site" description="Charge relay system" evidence="10">
    <location>
        <position position="87"/>
    </location>
</feature>
<dbReference type="InterPro" id="IPR034182">
    <property type="entry name" value="Kexin/furin"/>
</dbReference>
<evidence type="ECO:0000259" key="12">
    <source>
        <dbReference type="Pfam" id="PF00082"/>
    </source>
</evidence>
<comment type="similarity">
    <text evidence="1">Belongs to the peptidase S8 family. Furin subfamily.</text>
</comment>
<dbReference type="GO" id="GO:0016485">
    <property type="term" value="P:protein processing"/>
    <property type="evidence" value="ECO:0007669"/>
    <property type="project" value="TreeGrafter"/>
</dbReference>
<feature type="domain" description="P/Homo B" evidence="13">
    <location>
        <begin position="386"/>
        <end position="470"/>
    </location>
</feature>
<dbReference type="CDD" id="cd04059">
    <property type="entry name" value="Peptidases_S8_Protein_convertases_Kexins_Furin-like"/>
    <property type="match status" value="1"/>
</dbReference>
<organism evidence="14 15">
    <name type="scientific">Octopus vulgaris</name>
    <name type="common">Common octopus</name>
    <dbReference type="NCBI Taxonomy" id="6645"/>
    <lineage>
        <taxon>Eukaryota</taxon>
        <taxon>Metazoa</taxon>
        <taxon>Spiralia</taxon>
        <taxon>Lophotrochozoa</taxon>
        <taxon>Mollusca</taxon>
        <taxon>Cephalopoda</taxon>
        <taxon>Coleoidea</taxon>
        <taxon>Octopodiformes</taxon>
        <taxon>Octopoda</taxon>
        <taxon>Incirrata</taxon>
        <taxon>Octopodidae</taxon>
        <taxon>Octopus</taxon>
    </lineage>
</organism>
<dbReference type="Gene3D" id="3.40.50.200">
    <property type="entry name" value="Peptidase S8/S53 domain"/>
    <property type="match status" value="1"/>
</dbReference>
<evidence type="ECO:0000259" key="13">
    <source>
        <dbReference type="Pfam" id="PF01483"/>
    </source>
</evidence>
<protein>
    <submittedName>
        <fullName evidence="14">PC3-like endoprotease variant B isoform X2</fullName>
    </submittedName>
</protein>
<dbReference type="Pfam" id="PF01483">
    <property type="entry name" value="P_proprotein"/>
    <property type="match status" value="1"/>
</dbReference>
<dbReference type="InterPro" id="IPR002884">
    <property type="entry name" value="P_dom"/>
</dbReference>
<dbReference type="Pfam" id="PF00082">
    <property type="entry name" value="Peptidase_S8"/>
    <property type="match status" value="1"/>
</dbReference>
<sequence>MVMATAAVRKNNAGEIREDSPLNLNVIPLWEKNITGRGIRICVLDDGLDYTHPDIARNYDAEASTNLNGNFGDSDPMPDNTNPRNSHGTHCAGVVAAEANNSVCGVGVAYDAKIGGIRMLDGIITDLLEAEALLFKPNYIDIYSASWGPVDDGIRMEGPGKYTKLALQMGVQQGRNGLGSIYIWSTGNGGARYDDCNADGYVGSIETVAVGSISDNGLKPDFLEECPSMFVVTPTGNKPFKPFKKGNKERIQVVTTGLHGSCVENFGGTSAAAPLAAGCIALVLQANPLLTWRDIQHIVVHGARIPSINNTWFKNGAGIHFSNTFGFGMMDCSHMVKLAQSWNNVPIATSHSYFSEVMKRKISHAEPIFINISCNIEGGSLKINHLEHVQLYIKLKHSCRGELQICLISPSGTKSQMLSPRKLDCSKDGIDFYFLSVHHWEEDPEGNWTLQIFDTQNNENNGILIKWALILHGYMKERKLNTSSTKELAPEEVKIIIKKENLISMSLKLSSPKLEVKHNPRPIQKIDNLRRFVNDRFGSLLVPQLQRNLRNPYVSPKSNNLIKYPLKTNNIDSARKWYFRSKFTGSKLAGGSNAKIKKNSLHHRPAHLRSFDNMTKIYPSCNVKLHSLGRNKECIHINKNISNKLSKLLIILTDSKIHSKAKLSHLTNNNRSNISVKNLEKFTNSSRKNHTSLNYSVKYKLTGRFIAERMFHPAAVQSKPNAIVIQSESTEQNLLGNIIKKLEQLIPTEDDKHLFVSKSSTLGKNLKVLTVEDTKVPYSNTKVKKNDLMNEFPIKKEPVFEGELKILQIKQNDTLEL</sequence>
<dbReference type="Gene3D" id="2.60.120.260">
    <property type="entry name" value="Galactose-binding domain-like"/>
    <property type="match status" value="1"/>
</dbReference>